<comment type="caution">
    <text evidence="1">The sequence shown here is derived from an EMBL/GenBank/DDBJ whole genome shotgun (WGS) entry which is preliminary data.</text>
</comment>
<protein>
    <recommendedName>
        <fullName evidence="3">Outer membrane protein beta-barrel domain-containing protein</fullName>
    </recommendedName>
</protein>
<dbReference type="AlphaFoldDB" id="A0A1F6GFK7"/>
<organism evidence="1 2">
    <name type="scientific">Candidatus Lambdaproteobacteria bacterium RIFOXYD2_FULL_50_16</name>
    <dbReference type="NCBI Taxonomy" id="1817772"/>
    <lineage>
        <taxon>Bacteria</taxon>
        <taxon>Pseudomonadati</taxon>
        <taxon>Pseudomonadota</taxon>
        <taxon>Candidatus Lambdaproteobacteria</taxon>
    </lineage>
</organism>
<evidence type="ECO:0008006" key="3">
    <source>
        <dbReference type="Google" id="ProtNLM"/>
    </source>
</evidence>
<reference evidence="1 2" key="1">
    <citation type="journal article" date="2016" name="Nat. Commun.">
        <title>Thousands of microbial genomes shed light on interconnected biogeochemical processes in an aquifer system.</title>
        <authorList>
            <person name="Anantharaman K."/>
            <person name="Brown C.T."/>
            <person name="Hug L.A."/>
            <person name="Sharon I."/>
            <person name="Castelle C.J."/>
            <person name="Probst A.J."/>
            <person name="Thomas B.C."/>
            <person name="Singh A."/>
            <person name="Wilkins M.J."/>
            <person name="Karaoz U."/>
            <person name="Brodie E.L."/>
            <person name="Williams K.H."/>
            <person name="Hubbard S.S."/>
            <person name="Banfield J.F."/>
        </authorList>
    </citation>
    <scope>NUCLEOTIDE SEQUENCE [LARGE SCALE GENOMIC DNA]</scope>
</reference>
<accession>A0A1F6GFK7</accession>
<gene>
    <name evidence="1" type="ORF">A2527_00450</name>
</gene>
<name>A0A1F6GFK7_9PROT</name>
<dbReference type="EMBL" id="MFNE01000008">
    <property type="protein sequence ID" value="OGG96879.1"/>
    <property type="molecule type" value="Genomic_DNA"/>
</dbReference>
<proteinExistence type="predicted"/>
<sequence>MKIKGFCLLFLSFLLGLPSLWAWDLELGGHRTKPQIQPRPQTYKSDAGQSLIYSPEVTAPIFGQTVTVGLGFEHLWFELAQAQFGYQSHYYLNNVPVSLSPEVTQSQLGVYFQADRELAGFFIGGGVSQYEESFTYLNENYSQSGNQLFLKGGLVLIFGPIRVRADHAFTKLGAHLLQTSSVGLVFHF</sequence>
<dbReference type="Proteomes" id="UP000178449">
    <property type="component" value="Unassembled WGS sequence"/>
</dbReference>
<evidence type="ECO:0000313" key="1">
    <source>
        <dbReference type="EMBL" id="OGG96879.1"/>
    </source>
</evidence>
<evidence type="ECO:0000313" key="2">
    <source>
        <dbReference type="Proteomes" id="UP000178449"/>
    </source>
</evidence>